<keyword evidence="1 5" id="KW-0378">Hydrolase</keyword>
<feature type="region of interest" description="Disordered" evidence="2">
    <location>
        <begin position="455"/>
        <end position="527"/>
    </location>
</feature>
<name>A0A4V2K962_9APHY</name>
<dbReference type="InterPro" id="IPR050300">
    <property type="entry name" value="GDXG_lipolytic_enzyme"/>
</dbReference>
<dbReference type="InterPro" id="IPR029058">
    <property type="entry name" value="AB_hydrolase_fold"/>
</dbReference>
<evidence type="ECO:0000256" key="3">
    <source>
        <dbReference type="SAM" id="Phobius"/>
    </source>
</evidence>
<feature type="compositionally biased region" description="Polar residues" evidence="2">
    <location>
        <begin position="463"/>
        <end position="473"/>
    </location>
</feature>
<dbReference type="AlphaFoldDB" id="A0A4V2K962"/>
<keyword evidence="3" id="KW-1133">Transmembrane helix</keyword>
<feature type="region of interest" description="Disordered" evidence="2">
    <location>
        <begin position="240"/>
        <end position="260"/>
    </location>
</feature>
<feature type="compositionally biased region" description="Polar residues" evidence="2">
    <location>
        <begin position="480"/>
        <end position="501"/>
    </location>
</feature>
<dbReference type="Pfam" id="PF07859">
    <property type="entry name" value="Abhydrolase_3"/>
    <property type="match status" value="1"/>
</dbReference>
<feature type="domain" description="Alpha/beta hydrolase fold-3" evidence="4">
    <location>
        <begin position="170"/>
        <end position="392"/>
    </location>
</feature>
<evidence type="ECO:0000256" key="2">
    <source>
        <dbReference type="SAM" id="MobiDB-lite"/>
    </source>
</evidence>
<evidence type="ECO:0000256" key="1">
    <source>
        <dbReference type="ARBA" id="ARBA00022801"/>
    </source>
</evidence>
<dbReference type="EMBL" id="ML145092">
    <property type="protein sequence ID" value="TBU62638.1"/>
    <property type="molecule type" value="Genomic_DNA"/>
</dbReference>
<feature type="compositionally biased region" description="Low complexity" evidence="2">
    <location>
        <begin position="240"/>
        <end position="258"/>
    </location>
</feature>
<evidence type="ECO:0000259" key="4">
    <source>
        <dbReference type="Pfam" id="PF07859"/>
    </source>
</evidence>
<dbReference type="GO" id="GO:0016787">
    <property type="term" value="F:hydrolase activity"/>
    <property type="evidence" value="ECO:0007669"/>
    <property type="project" value="UniProtKB-KW"/>
</dbReference>
<feature type="transmembrane region" description="Helical" evidence="3">
    <location>
        <begin position="21"/>
        <end position="45"/>
    </location>
</feature>
<dbReference type="Proteomes" id="UP000292082">
    <property type="component" value="Unassembled WGS sequence"/>
</dbReference>
<evidence type="ECO:0000313" key="5">
    <source>
        <dbReference type="EMBL" id="TBU62638.1"/>
    </source>
</evidence>
<dbReference type="PANTHER" id="PTHR48081">
    <property type="entry name" value="AB HYDROLASE SUPERFAMILY PROTEIN C4A8.06C"/>
    <property type="match status" value="1"/>
</dbReference>
<accession>A0A4V2K962</accession>
<dbReference type="SUPFAM" id="SSF53474">
    <property type="entry name" value="alpha/beta-Hydrolases"/>
    <property type="match status" value="2"/>
</dbReference>
<organism evidence="5 6">
    <name type="scientific">Dichomitus squalens</name>
    <dbReference type="NCBI Taxonomy" id="114155"/>
    <lineage>
        <taxon>Eukaryota</taxon>
        <taxon>Fungi</taxon>
        <taxon>Dikarya</taxon>
        <taxon>Basidiomycota</taxon>
        <taxon>Agaricomycotina</taxon>
        <taxon>Agaricomycetes</taxon>
        <taxon>Polyporales</taxon>
        <taxon>Polyporaceae</taxon>
        <taxon>Dichomitus</taxon>
    </lineage>
</organism>
<sequence>MPPKKRYTYQADMPYARQPLKAIYVFQRLFTSIVMCAWWAVYYSIMPHNRRPRPSWTLKCVLSVNFTRRIYKVTELAGVTWGTRDPDKECSGKSLKYTRFEWVPPLPEDLRTGVIADPQVPFRRVGCFVWPKERPKIIPACVDDKSSPAPSQNPLMDLEESVGDVPLIGIFLHGGGYCHMSAHENAPTSQIPARLIKDKAFTEIHSVEYRLLQHAPFPAAVQDAAAVYAHIVRRHQRLSVVGSGKSSSQSSGGTSQNGHVEYLTVDGNYGQRVKYKRENAEIHARVSEVIANTHCKIVLIGDSAGGNLVLALARWIRDEGVLPPPDGLLLLSPSCDPSHAFPESPSSYVPRPHAETDYLVDTPEPRALLQRTFLGHNPLETMHSPYVSPASQRVLTAFYGDAFAASVADLTIAQLNDDHRQFLRTMASAPATPLQMMSRNNSTAYGFGDRTTAPLVVGPPEMTPTNTIGTVSSGRGRVNGKSSVNGSGNDTGNDSDTGNSSGDEDGPPHGHRRSPTSLAHPMIGSPRGLSLFTEFPRTCVVLGDAERLEREVTKLVGAMERDGTEVHTIWVKDAPHDVLQMKWWDERVRDTVWKQVEEWVATV</sequence>
<evidence type="ECO:0000313" key="6">
    <source>
        <dbReference type="Proteomes" id="UP000292082"/>
    </source>
</evidence>
<keyword evidence="3" id="KW-0812">Transmembrane</keyword>
<keyword evidence="3" id="KW-0472">Membrane</keyword>
<dbReference type="InterPro" id="IPR013094">
    <property type="entry name" value="AB_hydrolase_3"/>
</dbReference>
<dbReference type="PANTHER" id="PTHR48081:SF8">
    <property type="entry name" value="ALPHA_BETA HYDROLASE FOLD-3 DOMAIN-CONTAINING PROTEIN-RELATED"/>
    <property type="match status" value="1"/>
</dbReference>
<reference evidence="5 6" key="1">
    <citation type="submission" date="2019-01" db="EMBL/GenBank/DDBJ databases">
        <title>Draft genome sequences of three monokaryotic isolates of the white-rot basidiomycete fungus Dichomitus squalens.</title>
        <authorList>
            <consortium name="DOE Joint Genome Institute"/>
            <person name="Lopez S.C."/>
            <person name="Andreopoulos B."/>
            <person name="Pangilinan J."/>
            <person name="Lipzen A."/>
            <person name="Riley R."/>
            <person name="Ahrendt S."/>
            <person name="Ng V."/>
            <person name="Barry K."/>
            <person name="Daum C."/>
            <person name="Grigoriev I.V."/>
            <person name="Hilden K.S."/>
            <person name="Makela M.R."/>
            <person name="de Vries R.P."/>
        </authorList>
    </citation>
    <scope>NUCLEOTIDE SEQUENCE [LARGE SCALE GENOMIC DNA]</scope>
    <source>
        <strain evidence="5 6">CBS 464.89</strain>
    </source>
</reference>
<dbReference type="Gene3D" id="3.40.50.1820">
    <property type="entry name" value="alpha/beta hydrolase"/>
    <property type="match status" value="2"/>
</dbReference>
<protein>
    <submittedName>
        <fullName evidence="5">Alpha/beta-hydrolase</fullName>
    </submittedName>
</protein>
<keyword evidence="6" id="KW-1185">Reference proteome</keyword>
<gene>
    <name evidence="5" type="ORF">BD310DRAFT_917870</name>
</gene>
<proteinExistence type="predicted"/>